<name>A0A078A9M4_STYLE</name>
<feature type="transmembrane region" description="Helical" evidence="1">
    <location>
        <begin position="897"/>
        <end position="920"/>
    </location>
</feature>
<dbReference type="EMBL" id="CCKQ01007500">
    <property type="protein sequence ID" value="CDW78879.1"/>
    <property type="molecule type" value="Genomic_DNA"/>
</dbReference>
<evidence type="ECO:0000313" key="3">
    <source>
        <dbReference type="Proteomes" id="UP000039865"/>
    </source>
</evidence>
<keyword evidence="3" id="KW-1185">Reference proteome</keyword>
<reference evidence="2 3" key="1">
    <citation type="submission" date="2014-06" db="EMBL/GenBank/DDBJ databases">
        <authorList>
            <person name="Swart Estienne"/>
        </authorList>
    </citation>
    <scope>NUCLEOTIDE SEQUENCE [LARGE SCALE GENOMIC DNA]</scope>
    <source>
        <strain evidence="2 3">130c</strain>
    </source>
</reference>
<sequence>MDLSFPTQIYLKGEVYDKFIECNQLLVKHKFEDALKIAEELQLKQNKEEIKDESLEDKIDAVKEDDHNDGVLGQREIVSKFILKYLKVKVLKHQTNYLEAVKEADLILNDLERIVQDQKNSQSQEQNQLSMNHLYLKTKYCQAKCLNKVAEYTKAEFACDQIEQFETKYDEKNESGEYLVQAQKYWKYVVKAQYIKARQMELMMEFESAKKYLEEHAKPVLKRIIDQFQEDKSQSQTKDLIDNKYSFQYRKQYTRYLRKFRCINQCNDILKNILSDELEYYGLKNLENYTTDQLNQYVQEYQQSQQNLAKHKSLPLLKIAQTYIELGKNYKYSRKQEESFRSFDNAAKLIKAAFDGSENTLKQSKIFSKKGMTILKCNSSTNFEDKDVKDAIQKFDIATEILQKIFINTKFEQRNFILAKLNLKKGDVFLEGQKKEEAEKYYLVAQNMTGFLYTENHPAILIPNSKLQSYYGESEKEEELLKCNQISLKNIEISTKAFGDDSIYTLKAHYDYLSNKILQRNLDEAQPSILKCRQIVQRHHNDDPRNLMNQYFFMTQILVAINLMGTPQEEAAQRILHYVFSQQLRYVEQDSSHPFLEQVVLNLAIYYRTSQQYDSALVMFLQLKRIQETAFGPESESVIYTLKNLGVCYLATGESEQSEKYYIKAKEIIEKLNLIRKPSENQSQQEKEDNQQLAAMYFNLYLAAVQREDYQKASEYNLKCLNYHVLVSGSDQTISCTNCYFIESQMEFRQHNFDKSIEYIQKALSIFELQDRSELGRRPDELHLIQIRYLIAAANIYYVKRDYKNAHNMALKARNISNDGSLFTFETITDAKKHAIEAQRLVLKSEAQLQGKSSLDMKPIEEILRRNQLQYSIGEQEEEKIKEQQQQKLKELQNASYMRSAFAAFGLVSSTSFLLSYMLLKNRQ</sequence>
<dbReference type="SMART" id="SM00028">
    <property type="entry name" value="TPR"/>
    <property type="match status" value="5"/>
</dbReference>
<dbReference type="InParanoid" id="A0A078A9M4"/>
<dbReference type="OrthoDB" id="381520at2759"/>
<dbReference type="InterPro" id="IPR019734">
    <property type="entry name" value="TPR_rpt"/>
</dbReference>
<dbReference type="AlphaFoldDB" id="A0A078A9M4"/>
<dbReference type="Gene3D" id="1.25.40.10">
    <property type="entry name" value="Tetratricopeptide repeat domain"/>
    <property type="match status" value="3"/>
</dbReference>
<dbReference type="Proteomes" id="UP000039865">
    <property type="component" value="Unassembled WGS sequence"/>
</dbReference>
<keyword evidence="1" id="KW-0472">Membrane</keyword>
<evidence type="ECO:0000313" key="2">
    <source>
        <dbReference type="EMBL" id="CDW78879.1"/>
    </source>
</evidence>
<organism evidence="2 3">
    <name type="scientific">Stylonychia lemnae</name>
    <name type="common">Ciliate</name>
    <dbReference type="NCBI Taxonomy" id="5949"/>
    <lineage>
        <taxon>Eukaryota</taxon>
        <taxon>Sar</taxon>
        <taxon>Alveolata</taxon>
        <taxon>Ciliophora</taxon>
        <taxon>Intramacronucleata</taxon>
        <taxon>Spirotrichea</taxon>
        <taxon>Stichotrichia</taxon>
        <taxon>Sporadotrichida</taxon>
        <taxon>Oxytrichidae</taxon>
        <taxon>Stylonychinae</taxon>
        <taxon>Stylonychia</taxon>
    </lineage>
</organism>
<accession>A0A078A9M4</accession>
<keyword evidence="1" id="KW-0812">Transmembrane</keyword>
<protein>
    <submittedName>
        <fullName evidence="2">Tetratricopeptide repeat family</fullName>
    </submittedName>
</protein>
<proteinExistence type="predicted"/>
<gene>
    <name evidence="2" type="primary">Contig5812.g6224</name>
    <name evidence="2" type="ORF">STYLEM_7864</name>
</gene>
<keyword evidence="1" id="KW-1133">Transmembrane helix</keyword>
<evidence type="ECO:0000256" key="1">
    <source>
        <dbReference type="SAM" id="Phobius"/>
    </source>
</evidence>
<dbReference type="InterPro" id="IPR011990">
    <property type="entry name" value="TPR-like_helical_dom_sf"/>
</dbReference>
<dbReference type="Pfam" id="PF13424">
    <property type="entry name" value="TPR_12"/>
    <property type="match status" value="1"/>
</dbReference>
<dbReference type="SUPFAM" id="SSF48452">
    <property type="entry name" value="TPR-like"/>
    <property type="match status" value="2"/>
</dbReference>